<name>A0A5C6CZC5_9BACT</name>
<evidence type="ECO:0000313" key="3">
    <source>
        <dbReference type="Proteomes" id="UP000319143"/>
    </source>
</evidence>
<keyword evidence="1" id="KW-0732">Signal</keyword>
<dbReference type="Proteomes" id="UP000319143">
    <property type="component" value="Unassembled WGS sequence"/>
</dbReference>
<sequence length="670" mass="74688" precursor="true">MRNLVWLFLLAAVVPAIAGEPLETSHAPVAKQFVRGGQFKDMILPAPIIDGLESEGLWGCDLVLPRDKDNGIEDNKWCYWGGNPVKGKDGKYHIAVCRWREETGHMGWFESEVAHCVSDNPLGPYVITQTIVKKGHNPEVMTMPDGTFALHLMNADVYSSALMPGPWERIGQMKMIPRGLRPSDRLGSNLTTEFRPDGSILLMQKNGDISFSNNGILGPYNLVSIDTYSRHSGYAEDPVVWRSRHQYHCIYNHAMDRKSGYMRSLNGVHWKNEEGLPYDVSSTFYTDGTKNEWHKFERPKVMQDEFGRATHLSLALIDTVKSEDKGNDIHSSKNMIQPLVVEKLISIVGDEPITADTIEIAVRIEAEEGFRPIKEVDLGSLRFGSDLLVNYGKGCKAVGSASDGDDLIVDFEGKNGLNRFDFDLKLTGQTKNGELVVGYAVLPGRSSTEACLIALPATVKSDNGASKLEAIIENAGLSDSKPCEATVMEHSHTGWRRLAKVRIPELKAGESTTLSVQLEQPVAENCEYDIHLHGQKTCEGFWRMVDDTDDSVEFIGDWKQSKADPLYYMNHERSSDTIGDTVKFTYTGTMARAYGDLDRRDGGSFDVYLDGQFVENIVLRWGSAMGKVYQTKRLPEGEHTLEFKVSECRGCSTARIDAFAFESTSNRIDD</sequence>
<accession>A0A5C6CZC5</accession>
<feature type="chain" id="PRO_5022690714" evidence="1">
    <location>
        <begin position="19"/>
        <end position="670"/>
    </location>
</feature>
<dbReference type="OrthoDB" id="9766839at2"/>
<feature type="signal peptide" evidence="1">
    <location>
        <begin position="1"/>
        <end position="18"/>
    </location>
</feature>
<protein>
    <submittedName>
        <fullName evidence="2">Uncharacterized protein</fullName>
    </submittedName>
</protein>
<dbReference type="EMBL" id="SJPV01000032">
    <property type="protein sequence ID" value="TWU28019.1"/>
    <property type="molecule type" value="Genomic_DNA"/>
</dbReference>
<dbReference type="Gene3D" id="2.115.10.20">
    <property type="entry name" value="Glycosyl hydrolase domain, family 43"/>
    <property type="match status" value="1"/>
</dbReference>
<organism evidence="2 3">
    <name type="scientific">Novipirellula artificiosorum</name>
    <dbReference type="NCBI Taxonomy" id="2528016"/>
    <lineage>
        <taxon>Bacteria</taxon>
        <taxon>Pseudomonadati</taxon>
        <taxon>Planctomycetota</taxon>
        <taxon>Planctomycetia</taxon>
        <taxon>Pirellulales</taxon>
        <taxon>Pirellulaceae</taxon>
        <taxon>Novipirellula</taxon>
    </lineage>
</organism>
<proteinExistence type="predicted"/>
<dbReference type="CDD" id="cd08994">
    <property type="entry name" value="GH43_62_32_68_117_130-like"/>
    <property type="match status" value="1"/>
</dbReference>
<dbReference type="RefSeq" id="WP_146531599.1">
    <property type="nucleotide sequence ID" value="NZ_SJPV01000032.1"/>
</dbReference>
<reference evidence="2 3" key="1">
    <citation type="submission" date="2019-02" db="EMBL/GenBank/DDBJ databases">
        <title>Deep-cultivation of Planctomycetes and their phenomic and genomic characterization uncovers novel biology.</title>
        <authorList>
            <person name="Wiegand S."/>
            <person name="Jogler M."/>
            <person name="Boedeker C."/>
            <person name="Pinto D."/>
            <person name="Vollmers J."/>
            <person name="Rivas-Marin E."/>
            <person name="Kohn T."/>
            <person name="Peeters S.H."/>
            <person name="Heuer A."/>
            <person name="Rast P."/>
            <person name="Oberbeckmann S."/>
            <person name="Bunk B."/>
            <person name="Jeske O."/>
            <person name="Meyerdierks A."/>
            <person name="Storesund J.E."/>
            <person name="Kallscheuer N."/>
            <person name="Luecker S."/>
            <person name="Lage O.M."/>
            <person name="Pohl T."/>
            <person name="Merkel B.J."/>
            <person name="Hornburger P."/>
            <person name="Mueller R.-W."/>
            <person name="Bruemmer F."/>
            <person name="Labrenz M."/>
            <person name="Spormann A.M."/>
            <person name="Op Den Camp H."/>
            <person name="Overmann J."/>
            <person name="Amann R."/>
            <person name="Jetten M.S.M."/>
            <person name="Mascher T."/>
            <person name="Medema M.H."/>
            <person name="Devos D.P."/>
            <person name="Kaster A.-K."/>
            <person name="Ovreas L."/>
            <person name="Rohde M."/>
            <person name="Galperin M.Y."/>
            <person name="Jogler C."/>
        </authorList>
    </citation>
    <scope>NUCLEOTIDE SEQUENCE [LARGE SCALE GENOMIC DNA]</scope>
    <source>
        <strain evidence="2 3">Poly41</strain>
    </source>
</reference>
<evidence type="ECO:0000256" key="1">
    <source>
        <dbReference type="SAM" id="SignalP"/>
    </source>
</evidence>
<comment type="caution">
    <text evidence="2">The sequence shown here is derived from an EMBL/GenBank/DDBJ whole genome shotgun (WGS) entry which is preliminary data.</text>
</comment>
<dbReference type="SUPFAM" id="SSF75005">
    <property type="entry name" value="Arabinanase/levansucrase/invertase"/>
    <property type="match status" value="1"/>
</dbReference>
<keyword evidence="3" id="KW-1185">Reference proteome</keyword>
<gene>
    <name evidence="2" type="ORF">Poly41_69590</name>
</gene>
<dbReference type="AlphaFoldDB" id="A0A5C6CZC5"/>
<dbReference type="Gene3D" id="2.60.120.260">
    <property type="entry name" value="Galactose-binding domain-like"/>
    <property type="match status" value="1"/>
</dbReference>
<evidence type="ECO:0000313" key="2">
    <source>
        <dbReference type="EMBL" id="TWU28019.1"/>
    </source>
</evidence>
<dbReference type="InterPro" id="IPR023296">
    <property type="entry name" value="Glyco_hydro_beta-prop_sf"/>
</dbReference>